<evidence type="ECO:0000313" key="2">
    <source>
        <dbReference type="EMBL" id="ORY39554.1"/>
    </source>
</evidence>
<feature type="region of interest" description="Disordered" evidence="1">
    <location>
        <begin position="1155"/>
        <end position="1174"/>
    </location>
</feature>
<feature type="compositionally biased region" description="Low complexity" evidence="1">
    <location>
        <begin position="135"/>
        <end position="153"/>
    </location>
</feature>
<sequence length="1257" mass="138573">MSKPPAGAKATPPPQSQPSVSVSLNDETWTTHIYAIFPDDKLITSNASSLQPLYDSIGSGYRQRFTVFQKSDLMAWFQENNKLDACKDFKTALDAANGNENEVSDSLMAKLIKYRLLLLKQDGIAAREAARIAAETPATPEKLEPPKGAAAKAPAKDDKARAKSPAAGGKKPPAKGNDKKAPEPVSRPESALPAEISKRKGKLREKGSKSETKIQAIGDEPLDGPDNYILLKDFTNMGIFNALMEDNEIPIHTIFRLCVDEDTATPRPPSAGPIEIKTLDTSTVPDLSTTNRVLFEAREWCTSSNDDSLWRNIAWSVAKLSKLPFEPKEIFDAFAQKLYSQLKVRREFKDFYAAEKVVVVPSVVDVATLRNELRSLSNLLDVVPYQTFLTTEVLVGVLTEQAVRVLKAEEDTEGTSGMEPVSVSLIDEMGALATYLDKSIKKFVGTKPVPEGHENENLKSTRLGDNLGHSKILLGDLNAYGVNVPELINNILEIYPAIKFQDSLRQGRPSVFTDPAVSRQRITVMAELRKSTSSSFNEALRVMLQNEIEEMLGGKDALWNLNEWSWAESLDKTTLAQVLQEAKISHPVVTTKFCEKTGKLLVAMNGHGRVGANKYDGNLNLAVKTKVNFGLFHELNERYKSHLALPPKSKVENRPPVYYSGDSVVEQTDNFTVLYPSDGSHITVHREQHLNFKQEIRTSLYSDNNHISWASATQSKAGPYLTAVFENNIVFSFIEKEGATSATLSSPDGLILEFRGNGHIVQKYDSMFSASSLENPIRGQAAKELSRVITLDGTVIRFMNNSVTEVLSPDGTTSTNLKGIWTTTTNDGSKVQTNLLGEASELPPIRVAKETIIALSETIVTREDMVTITTKKDGSTYAEHADGTLIYTQLHAEEPSVVTIEKPDAPLFTIKDAGNKIVVRLVDGTTVEQTDKTHYRIYNDIHTYDFETSTTGQSKFTVMHSKRPTSGSNVEYALDWVNGTFESTDALGSRYEVNPAGICSVSPAMDGRPSITQLHNAAQAATVDASGNYVKRFLERPISRPLSSPSNPPKLFIIEDDGSGVQLLRDVDLFPFFKDQIRNPNTEILEDPMLSDGLGLFVTVIGKSPIDTKKLSSGEVVFYRQLLKYPTMTRDRRNQINTDLVNFESILAKMEIPVDTEAQPPKAAEEPGEGGMIENEPLAAASSGESETIVLGQDRLETQQEILSLFKLQKHEFGSRPSQPAILEKKKHHVVKPPYAHRPSKVAVNHGRLSQVAEPAE</sequence>
<dbReference type="Proteomes" id="UP000193642">
    <property type="component" value="Unassembled WGS sequence"/>
</dbReference>
<dbReference type="STRING" id="329046.A0A1Y2BY09"/>
<dbReference type="PANTHER" id="PTHR21963">
    <property type="entry name" value="PF6"/>
    <property type="match status" value="1"/>
</dbReference>
<evidence type="ECO:0000313" key="3">
    <source>
        <dbReference type="Proteomes" id="UP000193642"/>
    </source>
</evidence>
<feature type="region of interest" description="Disordered" evidence="1">
    <location>
        <begin position="1"/>
        <end position="22"/>
    </location>
</feature>
<dbReference type="PANTHER" id="PTHR21963:SF1">
    <property type="entry name" value="SPERM-ASSOCIATED ANTIGEN 17"/>
    <property type="match status" value="1"/>
</dbReference>
<protein>
    <submittedName>
        <fullName evidence="2">Uncharacterized protein</fullName>
    </submittedName>
</protein>
<feature type="compositionally biased region" description="Low complexity" evidence="1">
    <location>
        <begin position="163"/>
        <end position="175"/>
    </location>
</feature>
<dbReference type="AlphaFoldDB" id="A0A1Y2BY09"/>
<organism evidence="2 3">
    <name type="scientific">Rhizoclosmatium globosum</name>
    <dbReference type="NCBI Taxonomy" id="329046"/>
    <lineage>
        <taxon>Eukaryota</taxon>
        <taxon>Fungi</taxon>
        <taxon>Fungi incertae sedis</taxon>
        <taxon>Chytridiomycota</taxon>
        <taxon>Chytridiomycota incertae sedis</taxon>
        <taxon>Chytridiomycetes</taxon>
        <taxon>Chytridiales</taxon>
        <taxon>Chytriomycetaceae</taxon>
        <taxon>Rhizoclosmatium</taxon>
    </lineage>
</organism>
<accession>A0A1Y2BY09</accession>
<gene>
    <name evidence="2" type="ORF">BCR33DRAFT_720018</name>
</gene>
<proteinExistence type="predicted"/>
<reference evidence="2 3" key="1">
    <citation type="submission" date="2016-07" db="EMBL/GenBank/DDBJ databases">
        <title>Pervasive Adenine N6-methylation of Active Genes in Fungi.</title>
        <authorList>
            <consortium name="DOE Joint Genome Institute"/>
            <person name="Mondo S.J."/>
            <person name="Dannebaum R.O."/>
            <person name="Kuo R.C."/>
            <person name="Labutti K."/>
            <person name="Haridas S."/>
            <person name="Kuo A."/>
            <person name="Salamov A."/>
            <person name="Ahrendt S.R."/>
            <person name="Lipzen A."/>
            <person name="Sullivan W."/>
            <person name="Andreopoulos W.B."/>
            <person name="Clum A."/>
            <person name="Lindquist E."/>
            <person name="Daum C."/>
            <person name="Ramamoorthy G.K."/>
            <person name="Gryganskyi A."/>
            <person name="Culley D."/>
            <person name="Magnuson J.K."/>
            <person name="James T.Y."/>
            <person name="O'Malley M.A."/>
            <person name="Stajich J.E."/>
            <person name="Spatafora J.W."/>
            <person name="Visel A."/>
            <person name="Grigoriev I.V."/>
        </authorList>
    </citation>
    <scope>NUCLEOTIDE SEQUENCE [LARGE SCALE GENOMIC DNA]</scope>
    <source>
        <strain evidence="2 3">JEL800</strain>
    </source>
</reference>
<name>A0A1Y2BY09_9FUNG</name>
<comment type="caution">
    <text evidence="2">The sequence shown here is derived from an EMBL/GenBank/DDBJ whole genome shotgun (WGS) entry which is preliminary data.</text>
</comment>
<feature type="region of interest" description="Disordered" evidence="1">
    <location>
        <begin position="135"/>
        <end position="219"/>
    </location>
</feature>
<dbReference type="EMBL" id="MCGO01000039">
    <property type="protein sequence ID" value="ORY39554.1"/>
    <property type="molecule type" value="Genomic_DNA"/>
</dbReference>
<dbReference type="GO" id="GO:1990716">
    <property type="term" value="C:axonemal central apparatus"/>
    <property type="evidence" value="ECO:0007669"/>
    <property type="project" value="TreeGrafter"/>
</dbReference>
<feature type="compositionally biased region" description="Low complexity" evidence="1">
    <location>
        <begin position="1"/>
        <end position="10"/>
    </location>
</feature>
<dbReference type="InterPro" id="IPR026173">
    <property type="entry name" value="SPAG17"/>
</dbReference>
<dbReference type="GO" id="GO:1904158">
    <property type="term" value="P:axonemal central apparatus assembly"/>
    <property type="evidence" value="ECO:0007669"/>
    <property type="project" value="TreeGrafter"/>
</dbReference>
<evidence type="ECO:0000256" key="1">
    <source>
        <dbReference type="SAM" id="MobiDB-lite"/>
    </source>
</evidence>
<feature type="region of interest" description="Disordered" evidence="1">
    <location>
        <begin position="1214"/>
        <end position="1257"/>
    </location>
</feature>
<keyword evidence="3" id="KW-1185">Reference proteome</keyword>
<dbReference type="OrthoDB" id="10257153at2759"/>